<dbReference type="Pfam" id="PF13508">
    <property type="entry name" value="Acetyltransf_7"/>
    <property type="match status" value="1"/>
</dbReference>
<name>A0A8K0WUT7_9HYPO</name>
<organism evidence="2 3">
    <name type="scientific">Stachybotrys elegans</name>
    <dbReference type="NCBI Taxonomy" id="80388"/>
    <lineage>
        <taxon>Eukaryota</taxon>
        <taxon>Fungi</taxon>
        <taxon>Dikarya</taxon>
        <taxon>Ascomycota</taxon>
        <taxon>Pezizomycotina</taxon>
        <taxon>Sordariomycetes</taxon>
        <taxon>Hypocreomycetidae</taxon>
        <taxon>Hypocreales</taxon>
        <taxon>Stachybotryaceae</taxon>
        <taxon>Stachybotrys</taxon>
    </lineage>
</organism>
<dbReference type="Proteomes" id="UP000813444">
    <property type="component" value="Unassembled WGS sequence"/>
</dbReference>
<evidence type="ECO:0000313" key="2">
    <source>
        <dbReference type="EMBL" id="KAH7326010.1"/>
    </source>
</evidence>
<sequence length="227" mass="25941">MASIATYRSRPGRYSDLIYMASIYHAATLSDDLFDILFPTRHAHPDALVVHLHRLFQTRYWTPSYSLTVIVGEDDRPVGFSFWCYPNSSFSFAQRWLSPYSWFASFIRGVLQVRDFLFPISLVDKEKGTSFSRVLESIKPRVLNTDRRRQAMYLSTLAVHPKLQGRGLGSVLLSEGLQKAERQDKASWLIGLKGTESYYSRHGFVEVARANVGELASWQGGSIMFKE</sequence>
<reference evidence="2" key="1">
    <citation type="journal article" date="2021" name="Nat. Commun.">
        <title>Genetic determinants of endophytism in the Arabidopsis root mycobiome.</title>
        <authorList>
            <person name="Mesny F."/>
            <person name="Miyauchi S."/>
            <person name="Thiergart T."/>
            <person name="Pickel B."/>
            <person name="Atanasova L."/>
            <person name="Karlsson M."/>
            <person name="Huettel B."/>
            <person name="Barry K.W."/>
            <person name="Haridas S."/>
            <person name="Chen C."/>
            <person name="Bauer D."/>
            <person name="Andreopoulos W."/>
            <person name="Pangilinan J."/>
            <person name="LaButti K."/>
            <person name="Riley R."/>
            <person name="Lipzen A."/>
            <person name="Clum A."/>
            <person name="Drula E."/>
            <person name="Henrissat B."/>
            <person name="Kohler A."/>
            <person name="Grigoriev I.V."/>
            <person name="Martin F.M."/>
            <person name="Hacquard S."/>
        </authorList>
    </citation>
    <scope>NUCLEOTIDE SEQUENCE</scope>
    <source>
        <strain evidence="2">MPI-CAGE-CH-0235</strain>
    </source>
</reference>
<dbReference type="SUPFAM" id="SSF55729">
    <property type="entry name" value="Acyl-CoA N-acyltransferases (Nat)"/>
    <property type="match status" value="1"/>
</dbReference>
<dbReference type="AlphaFoldDB" id="A0A8K0WUT7"/>
<dbReference type="Gene3D" id="3.40.630.30">
    <property type="match status" value="1"/>
</dbReference>
<dbReference type="InterPro" id="IPR016181">
    <property type="entry name" value="Acyl_CoA_acyltransferase"/>
</dbReference>
<dbReference type="PANTHER" id="PTHR42791:SF16">
    <property type="entry name" value="N-ACETYLTRANSFERASE DOMAIN-CONTAINING PROTEIN"/>
    <property type="match status" value="1"/>
</dbReference>
<gene>
    <name evidence="2" type="ORF">B0I35DRAFT_457353</name>
</gene>
<dbReference type="GO" id="GO:0016747">
    <property type="term" value="F:acyltransferase activity, transferring groups other than amino-acyl groups"/>
    <property type="evidence" value="ECO:0007669"/>
    <property type="project" value="InterPro"/>
</dbReference>
<dbReference type="CDD" id="cd04301">
    <property type="entry name" value="NAT_SF"/>
    <property type="match status" value="1"/>
</dbReference>
<accession>A0A8K0WUT7</accession>
<dbReference type="EMBL" id="JAGPNK010000002">
    <property type="protein sequence ID" value="KAH7326010.1"/>
    <property type="molecule type" value="Genomic_DNA"/>
</dbReference>
<dbReference type="OrthoDB" id="410198at2759"/>
<dbReference type="PROSITE" id="PS51186">
    <property type="entry name" value="GNAT"/>
    <property type="match status" value="1"/>
</dbReference>
<dbReference type="InterPro" id="IPR000182">
    <property type="entry name" value="GNAT_dom"/>
</dbReference>
<feature type="domain" description="N-acetyltransferase" evidence="1">
    <location>
        <begin position="80"/>
        <end position="227"/>
    </location>
</feature>
<comment type="caution">
    <text evidence="2">The sequence shown here is derived from an EMBL/GenBank/DDBJ whole genome shotgun (WGS) entry which is preliminary data.</text>
</comment>
<keyword evidence="3" id="KW-1185">Reference proteome</keyword>
<dbReference type="InterPro" id="IPR052523">
    <property type="entry name" value="Trichothecene_AcTrans"/>
</dbReference>
<proteinExistence type="predicted"/>
<evidence type="ECO:0000259" key="1">
    <source>
        <dbReference type="PROSITE" id="PS51186"/>
    </source>
</evidence>
<evidence type="ECO:0000313" key="3">
    <source>
        <dbReference type="Proteomes" id="UP000813444"/>
    </source>
</evidence>
<dbReference type="PANTHER" id="PTHR42791">
    <property type="entry name" value="GNAT FAMILY ACETYLTRANSFERASE"/>
    <property type="match status" value="1"/>
</dbReference>
<protein>
    <recommendedName>
        <fullName evidence="1">N-acetyltransferase domain-containing protein</fullName>
    </recommendedName>
</protein>